<evidence type="ECO:0000313" key="6">
    <source>
        <dbReference type="EMBL" id="KAA5607200.1"/>
    </source>
</evidence>
<dbReference type="SUPFAM" id="SSF46458">
    <property type="entry name" value="Globin-like"/>
    <property type="match status" value="1"/>
</dbReference>
<dbReference type="GO" id="GO:0004888">
    <property type="term" value="F:transmembrane signaling receptor activity"/>
    <property type="evidence" value="ECO:0007669"/>
    <property type="project" value="InterPro"/>
</dbReference>
<evidence type="ECO:0000256" key="3">
    <source>
        <dbReference type="PROSITE-ProRule" id="PRU00284"/>
    </source>
</evidence>
<dbReference type="InterPro" id="IPR039379">
    <property type="entry name" value="Protoglobin_sensor_dom"/>
</dbReference>
<dbReference type="SMART" id="SM00283">
    <property type="entry name" value="MA"/>
    <property type="match status" value="1"/>
</dbReference>
<evidence type="ECO:0000256" key="4">
    <source>
        <dbReference type="SAM" id="Coils"/>
    </source>
</evidence>
<dbReference type="InterPro" id="IPR012292">
    <property type="entry name" value="Globin/Proto"/>
</dbReference>
<dbReference type="EMBL" id="VWPJ01000001">
    <property type="protein sequence ID" value="KAA5607200.1"/>
    <property type="molecule type" value="Genomic_DNA"/>
</dbReference>
<feature type="coiled-coil region" evidence="4">
    <location>
        <begin position="413"/>
        <end position="440"/>
    </location>
</feature>
<name>A0A5M6IFY4_9PROT</name>
<dbReference type="GO" id="GO:0006935">
    <property type="term" value="P:chemotaxis"/>
    <property type="evidence" value="ECO:0007669"/>
    <property type="project" value="InterPro"/>
</dbReference>
<dbReference type="InterPro" id="IPR004089">
    <property type="entry name" value="MCPsignal_dom"/>
</dbReference>
<keyword evidence="7" id="KW-1185">Reference proteome</keyword>
<dbReference type="PANTHER" id="PTHR32089">
    <property type="entry name" value="METHYL-ACCEPTING CHEMOTAXIS PROTEIN MCPB"/>
    <property type="match status" value="1"/>
</dbReference>
<dbReference type="Pfam" id="PF00015">
    <property type="entry name" value="MCPsignal"/>
    <property type="match status" value="1"/>
</dbReference>
<comment type="caution">
    <text evidence="6">The sequence shown here is derived from an EMBL/GenBank/DDBJ whole genome shotgun (WGS) entry which is preliminary data.</text>
</comment>
<dbReference type="GO" id="GO:0019825">
    <property type="term" value="F:oxygen binding"/>
    <property type="evidence" value="ECO:0007669"/>
    <property type="project" value="InterPro"/>
</dbReference>
<protein>
    <submittedName>
        <fullName evidence="6">Chemotaxis protein</fullName>
    </submittedName>
</protein>
<reference evidence="6 7" key="1">
    <citation type="submission" date="2019-09" db="EMBL/GenBank/DDBJ databases">
        <title>Genome sequence of Roseospira marina, one of the more divergent members of the non-sulfur purple photosynthetic bacterial family, the Rhodospirillaceae.</title>
        <authorList>
            <person name="Meyer T."/>
            <person name="Kyndt J."/>
        </authorList>
    </citation>
    <scope>NUCLEOTIDE SEQUENCE [LARGE SCALE GENOMIC DNA]</scope>
    <source>
        <strain evidence="6 7">DSM 15113</strain>
    </source>
</reference>
<dbReference type="CDD" id="cd01068">
    <property type="entry name" value="globin_sensor"/>
    <property type="match status" value="1"/>
</dbReference>
<dbReference type="GO" id="GO:0020037">
    <property type="term" value="F:heme binding"/>
    <property type="evidence" value="ECO:0007669"/>
    <property type="project" value="InterPro"/>
</dbReference>
<evidence type="ECO:0000313" key="7">
    <source>
        <dbReference type="Proteomes" id="UP000324065"/>
    </source>
</evidence>
<dbReference type="InterPro" id="IPR009050">
    <property type="entry name" value="Globin-like_sf"/>
</dbReference>
<accession>A0A5M6IFY4</accession>
<dbReference type="InterPro" id="IPR004090">
    <property type="entry name" value="Chemotax_Me-accpt_rcpt"/>
</dbReference>
<keyword evidence="4" id="KW-0175">Coiled coil</keyword>
<dbReference type="PROSITE" id="PS50111">
    <property type="entry name" value="CHEMOTAXIS_TRANSDUC_2"/>
    <property type="match status" value="1"/>
</dbReference>
<dbReference type="GO" id="GO:0007165">
    <property type="term" value="P:signal transduction"/>
    <property type="evidence" value="ECO:0007669"/>
    <property type="project" value="UniProtKB-KW"/>
</dbReference>
<dbReference type="RefSeq" id="WP_150060338.1">
    <property type="nucleotide sequence ID" value="NZ_JACHII010000001.1"/>
</dbReference>
<dbReference type="PANTHER" id="PTHR32089:SF112">
    <property type="entry name" value="LYSOZYME-LIKE PROTEIN-RELATED"/>
    <property type="match status" value="1"/>
</dbReference>
<evidence type="ECO:0000256" key="1">
    <source>
        <dbReference type="ARBA" id="ARBA00023224"/>
    </source>
</evidence>
<dbReference type="InterPro" id="IPR044398">
    <property type="entry name" value="Globin-sensor_dom"/>
</dbReference>
<dbReference type="SUPFAM" id="SSF58104">
    <property type="entry name" value="Methyl-accepting chemotaxis protein (MCP) signaling domain"/>
    <property type="match status" value="1"/>
</dbReference>
<dbReference type="Gene3D" id="1.10.490.10">
    <property type="entry name" value="Globins"/>
    <property type="match status" value="1"/>
</dbReference>
<comment type="similarity">
    <text evidence="2">Belongs to the methyl-accepting chemotaxis (MCP) protein family.</text>
</comment>
<dbReference type="PRINTS" id="PR00260">
    <property type="entry name" value="CHEMTRNSDUCR"/>
</dbReference>
<dbReference type="Proteomes" id="UP000324065">
    <property type="component" value="Unassembled WGS sequence"/>
</dbReference>
<dbReference type="Gene3D" id="1.10.287.950">
    <property type="entry name" value="Methyl-accepting chemotaxis protein"/>
    <property type="match status" value="1"/>
</dbReference>
<evidence type="ECO:0000256" key="2">
    <source>
        <dbReference type="ARBA" id="ARBA00029447"/>
    </source>
</evidence>
<dbReference type="AlphaFoldDB" id="A0A5M6IFY4"/>
<feature type="domain" description="Methyl-accepting transducer" evidence="5">
    <location>
        <begin position="174"/>
        <end position="424"/>
    </location>
</feature>
<sequence length="446" mass="48189">MADTRDRDARLAFLKMDPSIRPLLQEAGQVLEPHIEGILDAFYDHLRATPGMMEMFDSPARMKHARDMQRAHWMNTIFKGTIDDAYFDNADRIGRIHERVGLEPRWYLGGYAFVIKRVEAIVMETYRRKPQRGIAIMGAVTQALFLDMDIVISSYVHTARDNLKKVLENYAREFKSSVQDTVQIVAAAATELQNTAASMRHTSEATATQVRHVADSASEASENVRGVANASEELNAAIEEITRQVTDSLRISNEAVDKAERGNTLVASLTESADKIGTVVRFITDIAAQTNLLALNATIEAARAGDAGKGFAVVANEVKTLAGQTARATEEISAQVGAVQGATRETVTAIQGIGGTIALVREISEAIAAAVEEQCAATREIARNVGSASAATDDVASTITNVREMAHETGSAAAEVQTSAADLARQSEELRAKVDSFLEAIRSSVV</sequence>
<dbReference type="OrthoDB" id="266313at2"/>
<organism evidence="6 7">
    <name type="scientific">Roseospira marina</name>
    <dbReference type="NCBI Taxonomy" id="140057"/>
    <lineage>
        <taxon>Bacteria</taxon>
        <taxon>Pseudomonadati</taxon>
        <taxon>Pseudomonadota</taxon>
        <taxon>Alphaproteobacteria</taxon>
        <taxon>Rhodospirillales</taxon>
        <taxon>Rhodospirillaceae</taxon>
        <taxon>Roseospira</taxon>
    </lineage>
</organism>
<proteinExistence type="inferred from homology"/>
<gene>
    <name evidence="6" type="ORF">F1188_00050</name>
</gene>
<evidence type="ECO:0000259" key="5">
    <source>
        <dbReference type="PROSITE" id="PS50111"/>
    </source>
</evidence>
<keyword evidence="1 3" id="KW-0807">Transducer</keyword>
<dbReference type="Pfam" id="PF11563">
    <property type="entry name" value="Protoglobin"/>
    <property type="match status" value="1"/>
</dbReference>
<dbReference type="GO" id="GO:0016020">
    <property type="term" value="C:membrane"/>
    <property type="evidence" value="ECO:0007669"/>
    <property type="project" value="InterPro"/>
</dbReference>